<evidence type="ECO:0000256" key="2">
    <source>
        <dbReference type="ARBA" id="ARBA00014898"/>
    </source>
</evidence>
<evidence type="ECO:0000256" key="7">
    <source>
        <dbReference type="ARBA" id="ARBA00023134"/>
    </source>
</evidence>
<dbReference type="EMBL" id="CP040449">
    <property type="protein sequence ID" value="QFI54394.1"/>
    <property type="molecule type" value="Genomic_DNA"/>
</dbReference>
<feature type="region of interest" description="Disordered" evidence="10">
    <location>
        <begin position="282"/>
        <end position="312"/>
    </location>
</feature>
<dbReference type="PIRSF" id="PIRSF006230">
    <property type="entry name" value="MG442"/>
    <property type="match status" value="1"/>
</dbReference>
<feature type="compositionally biased region" description="Basic residues" evidence="10">
    <location>
        <begin position="303"/>
        <end position="312"/>
    </location>
</feature>
<organism evidence="12 13">
    <name type="scientific">Aeromonas simiae</name>
    <dbReference type="NCBI Taxonomy" id="218936"/>
    <lineage>
        <taxon>Bacteria</taxon>
        <taxon>Pseudomonadati</taxon>
        <taxon>Pseudomonadota</taxon>
        <taxon>Gammaproteobacteria</taxon>
        <taxon>Aeromonadales</taxon>
        <taxon>Aeromonadaceae</taxon>
        <taxon>Aeromonas</taxon>
    </lineage>
</organism>
<feature type="domain" description="CP-type G" evidence="11">
    <location>
        <begin position="14"/>
        <end position="172"/>
    </location>
</feature>
<accession>A0A5J6WVT8</accession>
<dbReference type="InterPro" id="IPR019991">
    <property type="entry name" value="GTP-bd_ribosome_bgen"/>
</dbReference>
<keyword evidence="6" id="KW-0694">RNA-binding</keyword>
<sequence length="312" mass="34726">MSINWFPGHMHKARKEIAEVMPQVDVIIEMIDARIPFSSENPLVPELRGDTPVIKVLNKADLADPAITALWVAHLEQQKGIRALPLTQQKPEEIKSLLSLCHEMLPEREKAVRGVRAMIMGIPNVGKSTLINTLAGRIIAKTGNEAGVTKSQQRIKLDGNIILTDTPGFLWPKLSPASCGYRLAVTGAIKDTVIDYADIALFAAEYLLKAYPERLMERYQLSALPASDIELMDAIAERRGCMRKGGVSDLHKVSEILIHELRLGQLGPLTLETPEMVSQELVEAKEEEARKAKEKADRDKVRQAKARKRYGK</sequence>
<evidence type="ECO:0000313" key="13">
    <source>
        <dbReference type="Proteomes" id="UP000594034"/>
    </source>
</evidence>
<dbReference type="Gene3D" id="1.10.1580.10">
    <property type="match status" value="1"/>
</dbReference>
<protein>
    <recommendedName>
        <fullName evidence="2 8">Ribosome biogenesis GTPase A</fullName>
    </recommendedName>
</protein>
<dbReference type="PROSITE" id="PS51721">
    <property type="entry name" value="G_CP"/>
    <property type="match status" value="1"/>
</dbReference>
<evidence type="ECO:0000259" key="11">
    <source>
        <dbReference type="PROSITE" id="PS51721"/>
    </source>
</evidence>
<keyword evidence="13" id="KW-1185">Reference proteome</keyword>
<dbReference type="Gene3D" id="3.40.50.300">
    <property type="entry name" value="P-loop containing nucleotide triphosphate hydrolases"/>
    <property type="match status" value="1"/>
</dbReference>
<keyword evidence="7 8" id="KW-0342">GTP-binding</keyword>
<evidence type="ECO:0000256" key="6">
    <source>
        <dbReference type="ARBA" id="ARBA00022884"/>
    </source>
</evidence>
<dbReference type="GO" id="GO:0003924">
    <property type="term" value="F:GTPase activity"/>
    <property type="evidence" value="ECO:0007669"/>
    <property type="project" value="TreeGrafter"/>
</dbReference>
<keyword evidence="4 8" id="KW-0547">Nucleotide-binding</keyword>
<dbReference type="AlphaFoldDB" id="A0A5J6WVT8"/>
<gene>
    <name evidence="12" type="primary">ylqF</name>
    <name evidence="12" type="ORF">FE240_06610</name>
</gene>
<evidence type="ECO:0000256" key="3">
    <source>
        <dbReference type="ARBA" id="ARBA00022490"/>
    </source>
</evidence>
<dbReference type="GO" id="GO:0005737">
    <property type="term" value="C:cytoplasm"/>
    <property type="evidence" value="ECO:0007669"/>
    <property type="project" value="UniProtKB-SubCell"/>
</dbReference>
<dbReference type="SUPFAM" id="SSF52540">
    <property type="entry name" value="P-loop containing nucleoside triphosphate hydrolases"/>
    <property type="match status" value="1"/>
</dbReference>
<reference evidence="12 13" key="1">
    <citation type="submission" date="2019-05" db="EMBL/GenBank/DDBJ databases">
        <title>OXA-830, a novel chromosomally encoded expanded-spectrum class D beta-lactamase in Aeromonas simiae.</title>
        <authorList>
            <person name="Zhou W."/>
            <person name="Chen Q."/>
        </authorList>
    </citation>
    <scope>NUCLEOTIDE SEQUENCE [LARGE SCALE GENOMIC DNA]</scope>
    <source>
        <strain evidence="12 13">A6</strain>
    </source>
</reference>
<dbReference type="InterPro" id="IPR030378">
    <property type="entry name" value="G_CP_dom"/>
</dbReference>
<evidence type="ECO:0000256" key="9">
    <source>
        <dbReference type="PIRSR" id="PIRSR006230-1"/>
    </source>
</evidence>
<dbReference type="FunFam" id="3.40.50.300:FF:000590">
    <property type="entry name" value="Ribosome biogenesis GTPase A"/>
    <property type="match status" value="1"/>
</dbReference>
<dbReference type="Pfam" id="PF01926">
    <property type="entry name" value="MMR_HSR1"/>
    <property type="match status" value="1"/>
</dbReference>
<feature type="binding site" evidence="9">
    <location>
        <position position="168"/>
    </location>
    <ligand>
        <name>GTP</name>
        <dbReference type="ChEBI" id="CHEBI:37565"/>
    </ligand>
</feature>
<dbReference type="FunFam" id="1.10.1580.10:FF:000003">
    <property type="entry name" value="Ribosome biogenesis GTPase A"/>
    <property type="match status" value="1"/>
</dbReference>
<feature type="binding site" evidence="9">
    <location>
        <begin position="58"/>
        <end position="61"/>
    </location>
    <ligand>
        <name>GTP</name>
        <dbReference type="ChEBI" id="CHEBI:37565"/>
    </ligand>
</feature>
<evidence type="ECO:0000256" key="1">
    <source>
        <dbReference type="ARBA" id="ARBA00004496"/>
    </source>
</evidence>
<dbReference type="InterPro" id="IPR027417">
    <property type="entry name" value="P-loop_NTPase"/>
</dbReference>
<comment type="subcellular location">
    <subcellularLocation>
        <location evidence="1 8">Cytoplasm</location>
    </subcellularLocation>
</comment>
<dbReference type="GO" id="GO:0005525">
    <property type="term" value="F:GTP binding"/>
    <property type="evidence" value="ECO:0007669"/>
    <property type="project" value="UniProtKB-KW"/>
</dbReference>
<evidence type="ECO:0000256" key="4">
    <source>
        <dbReference type="ARBA" id="ARBA00022741"/>
    </source>
</evidence>
<evidence type="ECO:0000256" key="10">
    <source>
        <dbReference type="SAM" id="MobiDB-lite"/>
    </source>
</evidence>
<dbReference type="GO" id="GO:0003723">
    <property type="term" value="F:RNA binding"/>
    <property type="evidence" value="ECO:0007669"/>
    <property type="project" value="UniProtKB-KW"/>
</dbReference>
<comment type="function">
    <text evidence="8">Required for a late step of 50S ribosomal subunit assembly. Has GTPase activity.</text>
</comment>
<dbReference type="InterPro" id="IPR023179">
    <property type="entry name" value="GTP-bd_ortho_bundle_sf"/>
</dbReference>
<dbReference type="PANTHER" id="PTHR45782">
    <property type="entry name" value="MITOCHONDRIAL RIBOSOME-ASSOCIATED GTPASE 1"/>
    <property type="match status" value="1"/>
</dbReference>
<dbReference type="GO" id="GO:0006412">
    <property type="term" value="P:translation"/>
    <property type="evidence" value="ECO:0007669"/>
    <property type="project" value="TreeGrafter"/>
</dbReference>
<feature type="compositionally biased region" description="Basic and acidic residues" evidence="10">
    <location>
        <begin position="282"/>
        <end position="302"/>
    </location>
</feature>
<dbReference type="PANTHER" id="PTHR45782:SF4">
    <property type="entry name" value="MITOCHONDRIAL RIBOSOME-ASSOCIATED GTPASE 1"/>
    <property type="match status" value="1"/>
</dbReference>
<dbReference type="InterPro" id="IPR006073">
    <property type="entry name" value="GTP-bd"/>
</dbReference>
<keyword evidence="3 8" id="KW-0963">Cytoplasm</keyword>
<dbReference type="Proteomes" id="UP000594034">
    <property type="component" value="Chromosome"/>
</dbReference>
<evidence type="ECO:0000313" key="12">
    <source>
        <dbReference type="EMBL" id="QFI54394.1"/>
    </source>
</evidence>
<evidence type="ECO:0000256" key="8">
    <source>
        <dbReference type="PIRNR" id="PIRNR006230"/>
    </source>
</evidence>
<dbReference type="InterPro" id="IPR016478">
    <property type="entry name" value="GTPase_MTG1"/>
</dbReference>
<dbReference type="RefSeq" id="WP_193003874.1">
    <property type="nucleotide sequence ID" value="NZ_CP040449.1"/>
</dbReference>
<name>A0A5J6WVT8_9GAMM</name>
<comment type="similarity">
    <text evidence="8">Belongs to the TRAFAC class YlqF/YawG GTPase family. MTG1 subfamily.</text>
</comment>
<feature type="binding site" evidence="9">
    <location>
        <begin position="124"/>
        <end position="129"/>
    </location>
    <ligand>
        <name>GTP</name>
        <dbReference type="ChEBI" id="CHEBI:37565"/>
    </ligand>
</feature>
<proteinExistence type="inferred from homology"/>
<keyword evidence="5" id="KW-0378">Hydrolase</keyword>
<dbReference type="NCBIfam" id="TIGR03596">
    <property type="entry name" value="GTPase_YlqF"/>
    <property type="match status" value="1"/>
</dbReference>
<evidence type="ECO:0000256" key="5">
    <source>
        <dbReference type="ARBA" id="ARBA00022801"/>
    </source>
</evidence>
<dbReference type="CDD" id="cd01856">
    <property type="entry name" value="YlqF"/>
    <property type="match status" value="1"/>
</dbReference>
<dbReference type="KEGG" id="asim:FE240_06610"/>